<evidence type="ECO:0000313" key="6">
    <source>
        <dbReference type="Proteomes" id="UP000054324"/>
    </source>
</evidence>
<evidence type="ECO:0000256" key="4">
    <source>
        <dbReference type="SAM" id="MobiDB-lite"/>
    </source>
</evidence>
<feature type="region of interest" description="Disordered" evidence="4">
    <location>
        <begin position="57"/>
        <end position="76"/>
    </location>
</feature>
<dbReference type="RefSeq" id="XP_009169957.1">
    <property type="nucleotide sequence ID" value="XM_009171693.1"/>
</dbReference>
<evidence type="ECO:0000256" key="1">
    <source>
        <dbReference type="ARBA" id="ARBA00022574"/>
    </source>
</evidence>
<dbReference type="InterPro" id="IPR019775">
    <property type="entry name" value="WD40_repeat_CS"/>
</dbReference>
<protein>
    <submittedName>
        <fullName evidence="5">Uncharacterized protein</fullName>
    </submittedName>
</protein>
<evidence type="ECO:0000256" key="3">
    <source>
        <dbReference type="PROSITE-ProRule" id="PRU00221"/>
    </source>
</evidence>
<dbReference type="STRING" id="6198.A0A075ADV9"/>
<keyword evidence="6" id="KW-1185">Reference proteome</keyword>
<dbReference type="PANTHER" id="PTHR22838:SF4">
    <property type="entry name" value="WD REPEAT-CONTAINING PROTEIN 13"/>
    <property type="match status" value="1"/>
</dbReference>
<dbReference type="AlphaFoldDB" id="A0A075ADV9"/>
<organism evidence="5 6">
    <name type="scientific">Opisthorchis viverrini</name>
    <name type="common">Southeast Asian liver fluke</name>
    <dbReference type="NCBI Taxonomy" id="6198"/>
    <lineage>
        <taxon>Eukaryota</taxon>
        <taxon>Metazoa</taxon>
        <taxon>Spiralia</taxon>
        <taxon>Lophotrochozoa</taxon>
        <taxon>Platyhelminthes</taxon>
        <taxon>Trematoda</taxon>
        <taxon>Digenea</taxon>
        <taxon>Opisthorchiida</taxon>
        <taxon>Opisthorchiata</taxon>
        <taxon>Opisthorchiidae</taxon>
        <taxon>Opisthorchis</taxon>
    </lineage>
</organism>
<dbReference type="GeneID" id="20320614"/>
<feature type="repeat" description="WD" evidence="3">
    <location>
        <begin position="225"/>
        <end position="259"/>
    </location>
</feature>
<dbReference type="EMBL" id="KL596751">
    <property type="protein sequence ID" value="KER26319.1"/>
    <property type="molecule type" value="Genomic_DNA"/>
</dbReference>
<dbReference type="GO" id="GO:1990841">
    <property type="term" value="F:promoter-specific chromatin binding"/>
    <property type="evidence" value="ECO:0007669"/>
    <property type="project" value="TreeGrafter"/>
</dbReference>
<sequence>MEQQLAGLRSESVPDLHGTSDVWQQILALDTRFGHLRPSMCGDSNMQRTLYLRRRHQLSKEQTRSSQVTHASHEVDTNAPKRDLYKCFREQLLISLYGHAPSLQFSSNTHSVEQSKSVAGSPKPESFSGSQYNKFTDDESCHSVGHTTSRAKETLAEGYAFSGIEHVFDHHTGAVNRIRFANNDNTRLAIASMDGTISICSTWPPSQAKRVLLLLSGGHQRGTSITDLAWSLSNDTLVSTALDGSVCLWDTASGRLIRVYCAQTVAIGPVLVCAYQPQNYNLLVVGGAWGAIQTINLSTGKTIKKGRDQIHFIGFKSHKLPAATFTPFAVMGQGCVTALTFEAASGTCLWAGTDRGVIQAYSCQPENGRLIRTHRLNLRALQASTSTALTSLNSPSGLYEDNLDISSADLTRGNGRLKRSNFVQRLSGSQRSSSKFPSITSLSAHSWLSRETGDSYLLANAARLGLVLFQVTSSTGSLSMKRRFPIYHEPPDSHTNRSLRLLHSCFAPLVSFRSGACAVTASEDSNVYVFDVLYNGSHRSHCVSALPAGLVTVLQGHMAPVLDVAIAWDESVLASADEGGAVIVWRRLCASDEAIEYLLHNFHFVTIRCYGEMAQWTEREFTDRNVRHLGNVRHLNPTCVSRLALSRLGQFGSIPTLVLPLGGMADRHRKDAIWLSNLSWQKVTLIAIPRSFPFSSFPQMLYWIPVETEKDGFHRESSRMLWSARSTDTVIPAVRKKQNQLLHLQPMLSVWIAGNDYFGCMRTNVYSWKVLTSNTNAHIESIGGYQPQDSHGLDWTIQLSVTDGQPQSIITVLSGVRNLILIISSSASGKQLAFNQQYVCRSRAAPFINFDKFQ</sequence>
<dbReference type="SUPFAM" id="SSF50978">
    <property type="entry name" value="WD40 repeat-like"/>
    <property type="match status" value="1"/>
</dbReference>
<name>A0A075ADV9_OPIVI</name>
<dbReference type="CTD" id="20320614"/>
<dbReference type="PROSITE" id="PS50082">
    <property type="entry name" value="WD_REPEATS_2"/>
    <property type="match status" value="2"/>
</dbReference>
<proteinExistence type="predicted"/>
<reference evidence="5 6" key="1">
    <citation type="submission" date="2013-11" db="EMBL/GenBank/DDBJ databases">
        <title>Opisthorchis viverrini - life in the bile duct.</title>
        <authorList>
            <person name="Young N.D."/>
            <person name="Nagarajan N."/>
            <person name="Lin S.J."/>
            <person name="Korhonen P.K."/>
            <person name="Jex A.R."/>
            <person name="Hall R.S."/>
            <person name="Safavi-Hemami H."/>
            <person name="Kaewkong W."/>
            <person name="Bertrand D."/>
            <person name="Gao S."/>
            <person name="Seet Q."/>
            <person name="Wongkham S."/>
            <person name="Teh B.T."/>
            <person name="Wongkham C."/>
            <person name="Intapan P.M."/>
            <person name="Maleewong W."/>
            <person name="Yang X."/>
            <person name="Hu M."/>
            <person name="Wang Z."/>
            <person name="Hofmann A."/>
            <person name="Sternberg P.W."/>
            <person name="Tan P."/>
            <person name="Wang J."/>
            <person name="Gasser R.B."/>
        </authorList>
    </citation>
    <scope>NUCLEOTIDE SEQUENCE [LARGE SCALE GENOMIC DNA]</scope>
</reference>
<dbReference type="OrthoDB" id="1932312at2759"/>
<dbReference type="PANTHER" id="PTHR22838">
    <property type="entry name" value="WD REPEAT PROTEIN 26-RELATED"/>
    <property type="match status" value="1"/>
</dbReference>
<dbReference type="InterPro" id="IPR051350">
    <property type="entry name" value="WD_repeat-ST_regulator"/>
</dbReference>
<accession>A0A075ADV9</accession>
<keyword evidence="1 3" id="KW-0853">WD repeat</keyword>
<dbReference type="Gene3D" id="2.130.10.10">
    <property type="entry name" value="YVTN repeat-like/Quinoprotein amine dehydrogenase"/>
    <property type="match status" value="2"/>
</dbReference>
<feature type="repeat" description="WD" evidence="3">
    <location>
        <begin position="554"/>
        <end position="585"/>
    </location>
</feature>
<dbReference type="KEGG" id="ovi:T265_06435"/>
<dbReference type="PROSITE" id="PS00678">
    <property type="entry name" value="WD_REPEATS_1"/>
    <property type="match status" value="1"/>
</dbReference>
<gene>
    <name evidence="5" type="ORF">T265_06435</name>
</gene>
<dbReference type="Proteomes" id="UP000054324">
    <property type="component" value="Unassembled WGS sequence"/>
</dbReference>
<dbReference type="SMART" id="SM00320">
    <property type="entry name" value="WD40"/>
    <property type="match status" value="4"/>
</dbReference>
<dbReference type="InterPro" id="IPR001680">
    <property type="entry name" value="WD40_rpt"/>
</dbReference>
<dbReference type="Pfam" id="PF00400">
    <property type="entry name" value="WD40"/>
    <property type="match status" value="3"/>
</dbReference>
<dbReference type="InterPro" id="IPR015943">
    <property type="entry name" value="WD40/YVTN_repeat-like_dom_sf"/>
</dbReference>
<evidence type="ECO:0000313" key="5">
    <source>
        <dbReference type="EMBL" id="KER26319.1"/>
    </source>
</evidence>
<dbReference type="InterPro" id="IPR036322">
    <property type="entry name" value="WD40_repeat_dom_sf"/>
</dbReference>
<evidence type="ECO:0000256" key="2">
    <source>
        <dbReference type="ARBA" id="ARBA00022737"/>
    </source>
</evidence>
<keyword evidence="2" id="KW-0677">Repeat</keyword>
<dbReference type="GO" id="GO:0005634">
    <property type="term" value="C:nucleus"/>
    <property type="evidence" value="ECO:0007669"/>
    <property type="project" value="TreeGrafter"/>
</dbReference>